<dbReference type="SFLD" id="SFLDS00029">
    <property type="entry name" value="Radical_SAM"/>
    <property type="match status" value="1"/>
</dbReference>
<dbReference type="InterPro" id="IPR023404">
    <property type="entry name" value="rSAM_horseshoe"/>
</dbReference>
<dbReference type="InterPro" id="IPR007197">
    <property type="entry name" value="rSAM"/>
</dbReference>
<dbReference type="InterPro" id="IPR020612">
    <property type="entry name" value="Methylthiotransferase_CS"/>
</dbReference>
<dbReference type="InterPro" id="IPR038135">
    <property type="entry name" value="Methylthiotransferase_N_sf"/>
</dbReference>
<evidence type="ECO:0000256" key="5">
    <source>
        <dbReference type="ARBA" id="ARBA00018810"/>
    </source>
</evidence>
<keyword evidence="10" id="KW-0479">Metal-binding</keyword>
<dbReference type="PROSITE" id="PS50926">
    <property type="entry name" value="TRAM"/>
    <property type="match status" value="1"/>
</dbReference>
<accession>A0A0H5R933</accession>
<feature type="region of interest" description="Disordered" evidence="15">
    <location>
        <begin position="1"/>
        <end position="48"/>
    </location>
</feature>
<proteinExistence type="inferred from homology"/>
<sequence>PEPEQTLNNQQDQPLSNPSNLSSMEGQDIEDLSSSLGPLQDFSPARSRSQVVWKSSRNVKAPGRPPVDDDIDPVAYMGHTESVYVKTWGCSHNNSDGEYMAGQLSQAGYTIVDILQQAHICVLNSCTVKDPSEAVFVNAINEALSLGIKVVLAGCVPQADLSNKLFKDLSIIGVQQIDRVVEVVRHTLQGNVVKLSARSKSGAKQPSLQLPKIRRNRYIEILPINSGCLNNCTYCKTVQSRGHLTSYSPSDIIDRALQAISEGVKEIWLTSEDLGAYGHDIDTSLSDMLWRLVDLLPKGVFLRLGMTNPPHILNDLGQICNLLRHPQVFSFLHIPVQSGSSSVLQAMARDYVAEDFKTMVDILRSKVPDIHIATDVICGFPGETDEQFDETLSLIDKYRFPAVHISQFYARKGTPAALMTRVPSQVIKARSRALTSLFMSYRTHDHKLGREYNVVCTERASDKTHLVAHNKSYDQILVPDSVPSLMGKCFRVRITSCDKFHMMGDVVPGTVSNQLDLSDCTAVPKPSQPYRIHPALAALTLCLLAISIRILRLLLNI</sequence>
<feature type="domain" description="Radical SAM core" evidence="18">
    <location>
        <begin position="211"/>
        <end position="445"/>
    </location>
</feature>
<evidence type="ECO:0000259" key="17">
    <source>
        <dbReference type="PROSITE" id="PS51449"/>
    </source>
</evidence>
<keyword evidence="7" id="KW-0808">Transferase</keyword>
<dbReference type="InterPro" id="IPR005839">
    <property type="entry name" value="Methylthiotransferase"/>
</dbReference>
<dbReference type="InterPro" id="IPR002792">
    <property type="entry name" value="TRAM_dom"/>
</dbReference>
<dbReference type="NCBIfam" id="TIGR00089">
    <property type="entry name" value="MiaB/RimO family radical SAM methylthiotransferase"/>
    <property type="match status" value="1"/>
</dbReference>
<dbReference type="NCBIfam" id="TIGR01578">
    <property type="entry name" value="MiaB-like-B"/>
    <property type="match status" value="1"/>
</dbReference>
<evidence type="ECO:0000256" key="14">
    <source>
        <dbReference type="ARBA" id="ARBA00051661"/>
    </source>
</evidence>
<dbReference type="GO" id="GO:0005783">
    <property type="term" value="C:endoplasmic reticulum"/>
    <property type="evidence" value="ECO:0007669"/>
    <property type="project" value="TreeGrafter"/>
</dbReference>
<protein>
    <recommendedName>
        <fullName evidence="5">Threonylcarbamoyladenosine tRNA methylthiotransferase</fullName>
        <ecNumber evidence="4">2.8.4.5</ecNumber>
    </recommendedName>
    <alternativeName>
        <fullName evidence="13">tRNA-t(6)A37 methylthiotransferase</fullName>
    </alternativeName>
</protein>
<dbReference type="Pfam" id="PF04055">
    <property type="entry name" value="Radical_SAM"/>
    <property type="match status" value="1"/>
</dbReference>
<keyword evidence="8" id="KW-0949">S-adenosyl-L-methionine</keyword>
<dbReference type="InterPro" id="IPR006466">
    <property type="entry name" value="MiaB-like_arc_euk"/>
</dbReference>
<keyword evidence="9" id="KW-0819">tRNA processing</keyword>
<dbReference type="FunFam" id="3.80.30.20:FF:000002">
    <property type="entry name" value="threonylcarbamoyladenosine tRNA methylthiotransferase isoform X2"/>
    <property type="match status" value="1"/>
</dbReference>
<dbReference type="InterPro" id="IPR058240">
    <property type="entry name" value="rSAM_sf"/>
</dbReference>
<organism evidence="19">
    <name type="scientific">Spongospora subterranea</name>
    <dbReference type="NCBI Taxonomy" id="70186"/>
    <lineage>
        <taxon>Eukaryota</taxon>
        <taxon>Sar</taxon>
        <taxon>Rhizaria</taxon>
        <taxon>Endomyxa</taxon>
        <taxon>Phytomyxea</taxon>
        <taxon>Plasmodiophorida</taxon>
        <taxon>Plasmodiophoridae</taxon>
        <taxon>Spongospora</taxon>
    </lineage>
</organism>
<feature type="compositionally biased region" description="Polar residues" evidence="15">
    <location>
        <begin position="1"/>
        <end position="25"/>
    </location>
</feature>
<keyword evidence="11" id="KW-0408">Iron</keyword>
<dbReference type="PROSITE" id="PS51918">
    <property type="entry name" value="RADICAL_SAM"/>
    <property type="match status" value="1"/>
</dbReference>
<dbReference type="EMBL" id="HACM01009775">
    <property type="protein sequence ID" value="CRZ10217.1"/>
    <property type="molecule type" value="Transcribed_RNA"/>
</dbReference>
<evidence type="ECO:0000256" key="15">
    <source>
        <dbReference type="SAM" id="MobiDB-lite"/>
    </source>
</evidence>
<dbReference type="Gene3D" id="3.80.30.20">
    <property type="entry name" value="tm_1862 like domain"/>
    <property type="match status" value="1"/>
</dbReference>
<dbReference type="PANTHER" id="PTHR11918">
    <property type="entry name" value="RADICAL SAM PROTEINS"/>
    <property type="match status" value="1"/>
</dbReference>
<evidence type="ECO:0000259" key="18">
    <source>
        <dbReference type="PROSITE" id="PS51918"/>
    </source>
</evidence>
<comment type="cofactor">
    <cofactor evidence="1">
        <name>[4Fe-4S] cluster</name>
        <dbReference type="ChEBI" id="CHEBI:49883"/>
    </cofactor>
</comment>
<dbReference type="SMART" id="SM00729">
    <property type="entry name" value="Elp3"/>
    <property type="match status" value="1"/>
</dbReference>
<dbReference type="GO" id="GO:0046872">
    <property type="term" value="F:metal ion binding"/>
    <property type="evidence" value="ECO:0007669"/>
    <property type="project" value="UniProtKB-KW"/>
</dbReference>
<evidence type="ECO:0000256" key="9">
    <source>
        <dbReference type="ARBA" id="ARBA00022694"/>
    </source>
</evidence>
<evidence type="ECO:0000256" key="1">
    <source>
        <dbReference type="ARBA" id="ARBA00001966"/>
    </source>
</evidence>
<dbReference type="Pfam" id="PF00919">
    <property type="entry name" value="UPF0004"/>
    <property type="match status" value="1"/>
</dbReference>
<evidence type="ECO:0000259" key="16">
    <source>
        <dbReference type="PROSITE" id="PS50926"/>
    </source>
</evidence>
<dbReference type="Gene3D" id="3.40.50.12160">
    <property type="entry name" value="Methylthiotransferase, N-terminal domain"/>
    <property type="match status" value="1"/>
</dbReference>
<dbReference type="GO" id="GO:0051539">
    <property type="term" value="F:4 iron, 4 sulfur cluster binding"/>
    <property type="evidence" value="ECO:0007669"/>
    <property type="project" value="UniProtKB-KW"/>
</dbReference>
<evidence type="ECO:0000256" key="11">
    <source>
        <dbReference type="ARBA" id="ARBA00023004"/>
    </source>
</evidence>
<evidence type="ECO:0000256" key="7">
    <source>
        <dbReference type="ARBA" id="ARBA00022679"/>
    </source>
</evidence>
<dbReference type="InterPro" id="IPR013848">
    <property type="entry name" value="Methylthiotransferase_N"/>
</dbReference>
<keyword evidence="12" id="KW-0411">Iron-sulfur</keyword>
<comment type="similarity">
    <text evidence="3">Belongs to the methylthiotransferase family. CDKAL1 subfamily.</text>
</comment>
<evidence type="ECO:0000256" key="3">
    <source>
        <dbReference type="ARBA" id="ARBA00008616"/>
    </source>
</evidence>
<dbReference type="SFLD" id="SFLDG01082">
    <property type="entry name" value="B12-binding_domain_containing"/>
    <property type="match status" value="1"/>
</dbReference>
<feature type="domain" description="TRAM" evidence="16">
    <location>
        <begin position="445"/>
        <end position="508"/>
    </location>
</feature>
<dbReference type="GO" id="GO:0035598">
    <property type="term" value="F:tRNA (N(6)-L-threonylcarbamoyladenosine(37)-C(2))-methylthiotransferase activity"/>
    <property type="evidence" value="ECO:0007669"/>
    <property type="project" value="UniProtKB-EC"/>
</dbReference>
<feature type="non-terminal residue" evidence="19">
    <location>
        <position position="1"/>
    </location>
</feature>
<dbReference type="AlphaFoldDB" id="A0A0H5R933"/>
<reference evidence="19" key="1">
    <citation type="submission" date="2015-04" db="EMBL/GenBank/DDBJ databases">
        <title>The genome sequence of the plant pathogenic Rhizarian Plasmodiophora brassicae reveals insights in its biotrophic life cycle and the origin of chitin synthesis.</title>
        <authorList>
            <person name="Schwelm A."/>
            <person name="Fogelqvist J."/>
            <person name="Knaust A."/>
            <person name="Julke S."/>
            <person name="Lilja T."/>
            <person name="Dhandapani V."/>
            <person name="Bonilla-Rosso G."/>
            <person name="Karlsson M."/>
            <person name="Shevchenko A."/>
            <person name="Choi S.R."/>
            <person name="Kim H.G."/>
            <person name="Park J.Y."/>
            <person name="Lim Y.P."/>
            <person name="Ludwig-Muller J."/>
            <person name="Dixelius C."/>
        </authorList>
    </citation>
    <scope>NUCLEOTIDE SEQUENCE</scope>
    <source>
        <tissue evidence="19">Potato root galls</tissue>
    </source>
</reference>
<dbReference type="PROSITE" id="PS01278">
    <property type="entry name" value="MTTASE_RADICAL"/>
    <property type="match status" value="1"/>
</dbReference>
<evidence type="ECO:0000256" key="13">
    <source>
        <dbReference type="ARBA" id="ARBA00031213"/>
    </source>
</evidence>
<keyword evidence="6" id="KW-0004">4Fe-4S</keyword>
<evidence type="ECO:0000256" key="4">
    <source>
        <dbReference type="ARBA" id="ARBA00013273"/>
    </source>
</evidence>
<name>A0A0H5R933_9EUKA</name>
<evidence type="ECO:0000256" key="10">
    <source>
        <dbReference type="ARBA" id="ARBA00022723"/>
    </source>
</evidence>
<evidence type="ECO:0000256" key="2">
    <source>
        <dbReference type="ARBA" id="ARBA00002399"/>
    </source>
</evidence>
<evidence type="ECO:0000256" key="12">
    <source>
        <dbReference type="ARBA" id="ARBA00023014"/>
    </source>
</evidence>
<comment type="catalytic activity">
    <reaction evidence="14">
        <text>N(6)-L-threonylcarbamoyladenosine(37) in tRNA + (sulfur carrier)-SH + AH2 + 2 S-adenosyl-L-methionine = 2-methylsulfanyl-N(6)-L-threonylcarbamoyladenosine(37) in tRNA + (sulfur carrier)-H + 5'-deoxyadenosine + L-methionine + A + S-adenosyl-L-homocysteine + 2 H(+)</text>
        <dbReference type="Rhea" id="RHEA:37075"/>
        <dbReference type="Rhea" id="RHEA-COMP:10163"/>
        <dbReference type="Rhea" id="RHEA-COMP:11092"/>
        <dbReference type="Rhea" id="RHEA-COMP:14737"/>
        <dbReference type="Rhea" id="RHEA-COMP:14739"/>
        <dbReference type="ChEBI" id="CHEBI:13193"/>
        <dbReference type="ChEBI" id="CHEBI:15378"/>
        <dbReference type="ChEBI" id="CHEBI:17319"/>
        <dbReference type="ChEBI" id="CHEBI:17499"/>
        <dbReference type="ChEBI" id="CHEBI:29917"/>
        <dbReference type="ChEBI" id="CHEBI:57844"/>
        <dbReference type="ChEBI" id="CHEBI:57856"/>
        <dbReference type="ChEBI" id="CHEBI:59789"/>
        <dbReference type="ChEBI" id="CHEBI:64428"/>
        <dbReference type="ChEBI" id="CHEBI:74418"/>
        <dbReference type="ChEBI" id="CHEBI:74420"/>
        <dbReference type="EC" id="2.8.4.5"/>
    </reaction>
</comment>
<dbReference type="PROSITE" id="PS51449">
    <property type="entry name" value="MTTASE_N"/>
    <property type="match status" value="1"/>
</dbReference>
<dbReference type="PANTHER" id="PTHR11918:SF45">
    <property type="entry name" value="THREONYLCARBAMOYLADENOSINE TRNA METHYLTHIOTRANSFERASE"/>
    <property type="match status" value="1"/>
</dbReference>
<dbReference type="CDD" id="cd01335">
    <property type="entry name" value="Radical_SAM"/>
    <property type="match status" value="1"/>
</dbReference>
<evidence type="ECO:0000256" key="8">
    <source>
        <dbReference type="ARBA" id="ARBA00022691"/>
    </source>
</evidence>
<dbReference type="EC" id="2.8.4.5" evidence="4"/>
<feature type="domain" description="MTTase N-terminal" evidence="17">
    <location>
        <begin position="81"/>
        <end position="189"/>
    </location>
</feature>
<dbReference type="InterPro" id="IPR006638">
    <property type="entry name" value="Elp3/MiaA/NifB-like_rSAM"/>
</dbReference>
<dbReference type="SUPFAM" id="SSF102114">
    <property type="entry name" value="Radical SAM enzymes"/>
    <property type="match status" value="1"/>
</dbReference>
<evidence type="ECO:0000313" key="19">
    <source>
        <dbReference type="EMBL" id="CRZ10217.1"/>
    </source>
</evidence>
<comment type="function">
    <text evidence="2">Catalyzes the methylthiolation of N6-threonylcarbamoyladenosine (t(6)A), leading to the formation of 2-methylthio-N6-threonylcarbamoyladenosine (ms(2)t(6)A) at position 37 in tRNAs that read codons beginning with adenine.</text>
</comment>
<evidence type="ECO:0000256" key="6">
    <source>
        <dbReference type="ARBA" id="ARBA00022485"/>
    </source>
</evidence>